<proteinExistence type="predicted"/>
<gene>
    <name evidence="1" type="ORF">GCM10023321_10650</name>
</gene>
<evidence type="ECO:0000313" key="1">
    <source>
        <dbReference type="EMBL" id="GAA5148413.1"/>
    </source>
</evidence>
<dbReference type="EMBL" id="BAABJP010000004">
    <property type="protein sequence ID" value="GAA5148413.1"/>
    <property type="molecule type" value="Genomic_DNA"/>
</dbReference>
<keyword evidence="2" id="KW-1185">Reference proteome</keyword>
<evidence type="ECO:0000313" key="2">
    <source>
        <dbReference type="Proteomes" id="UP001428817"/>
    </source>
</evidence>
<protein>
    <submittedName>
        <fullName evidence="1">Uncharacterized protein</fullName>
    </submittedName>
</protein>
<comment type="caution">
    <text evidence="1">The sequence shown here is derived from an EMBL/GenBank/DDBJ whole genome shotgun (WGS) entry which is preliminary data.</text>
</comment>
<organism evidence="1 2">
    <name type="scientific">Pseudonocardia eucalypti</name>
    <dbReference type="NCBI Taxonomy" id="648755"/>
    <lineage>
        <taxon>Bacteria</taxon>
        <taxon>Bacillati</taxon>
        <taxon>Actinomycetota</taxon>
        <taxon>Actinomycetes</taxon>
        <taxon>Pseudonocardiales</taxon>
        <taxon>Pseudonocardiaceae</taxon>
        <taxon>Pseudonocardia</taxon>
    </lineage>
</organism>
<dbReference type="Proteomes" id="UP001428817">
    <property type="component" value="Unassembled WGS sequence"/>
</dbReference>
<reference evidence="2" key="1">
    <citation type="journal article" date="2019" name="Int. J. Syst. Evol. Microbiol.">
        <title>The Global Catalogue of Microorganisms (GCM) 10K type strain sequencing project: providing services to taxonomists for standard genome sequencing and annotation.</title>
        <authorList>
            <consortium name="The Broad Institute Genomics Platform"/>
            <consortium name="The Broad Institute Genome Sequencing Center for Infectious Disease"/>
            <person name="Wu L."/>
            <person name="Ma J."/>
        </authorList>
    </citation>
    <scope>NUCLEOTIDE SEQUENCE [LARGE SCALE GENOMIC DNA]</scope>
    <source>
        <strain evidence="2">JCM 18303</strain>
    </source>
</reference>
<sequence length="91" mass="9955">MDADDLELPTQRTDAEDLLWDLSARACEGASHADLAEAVAEARGAGWEWSPIAALLAVSREDAIRRFGGESERQRPGVLARLIPAMRQPTR</sequence>
<accession>A0ABP9PL30</accession>
<name>A0ABP9PL30_9PSEU</name>